<feature type="region of interest" description="Disordered" evidence="4">
    <location>
        <begin position="1950"/>
        <end position="1975"/>
    </location>
</feature>
<feature type="region of interest" description="Disordered" evidence="4">
    <location>
        <begin position="1760"/>
        <end position="1780"/>
    </location>
</feature>
<feature type="compositionally biased region" description="Basic and acidic residues" evidence="4">
    <location>
        <begin position="1415"/>
        <end position="1430"/>
    </location>
</feature>
<feature type="region of interest" description="Disordered" evidence="4">
    <location>
        <begin position="2157"/>
        <end position="2184"/>
    </location>
</feature>
<dbReference type="SMART" id="SM00033">
    <property type="entry name" value="CH"/>
    <property type="match status" value="1"/>
</dbReference>
<dbReference type="InterPro" id="IPR027417">
    <property type="entry name" value="P-loop_NTPase"/>
</dbReference>
<feature type="compositionally biased region" description="Low complexity" evidence="4">
    <location>
        <begin position="30"/>
        <end position="45"/>
    </location>
</feature>
<dbReference type="Gene3D" id="3.40.50.300">
    <property type="entry name" value="P-loop containing nucleotide triphosphate hydrolases"/>
    <property type="match status" value="1"/>
</dbReference>
<feature type="compositionally biased region" description="Polar residues" evidence="4">
    <location>
        <begin position="380"/>
        <end position="424"/>
    </location>
</feature>
<feature type="compositionally biased region" description="Polar residues" evidence="4">
    <location>
        <begin position="739"/>
        <end position="772"/>
    </location>
</feature>
<organism evidence="6 7">
    <name type="scientific">Acanthaster planci</name>
    <name type="common">Crown-of-thorns starfish</name>
    <dbReference type="NCBI Taxonomy" id="133434"/>
    <lineage>
        <taxon>Eukaryota</taxon>
        <taxon>Metazoa</taxon>
        <taxon>Echinodermata</taxon>
        <taxon>Eleutherozoa</taxon>
        <taxon>Asterozoa</taxon>
        <taxon>Asteroidea</taxon>
        <taxon>Valvatacea</taxon>
        <taxon>Valvatida</taxon>
        <taxon>Acanthasteridae</taxon>
        <taxon>Acanthaster</taxon>
    </lineage>
</organism>
<feature type="compositionally biased region" description="Low complexity" evidence="4">
    <location>
        <begin position="166"/>
        <end position="180"/>
    </location>
</feature>
<dbReference type="InterPro" id="IPR003959">
    <property type="entry name" value="ATPase_AAA_core"/>
</dbReference>
<dbReference type="InterPro" id="IPR057568">
    <property type="entry name" value="CortBP2_NAV1-like_AAA_lid"/>
</dbReference>
<feature type="compositionally biased region" description="Low complexity" evidence="4">
    <location>
        <begin position="1474"/>
        <end position="1490"/>
    </location>
</feature>
<dbReference type="InterPro" id="IPR057126">
    <property type="entry name" value="NAV1-like_ubiquitin-like"/>
</dbReference>
<dbReference type="InterPro" id="IPR001715">
    <property type="entry name" value="CH_dom"/>
</dbReference>
<feature type="domain" description="Calponin-homology (CH)" evidence="5">
    <location>
        <begin position="55"/>
        <end position="162"/>
    </location>
</feature>
<dbReference type="Proteomes" id="UP000694845">
    <property type="component" value="Unplaced"/>
</dbReference>
<evidence type="ECO:0000256" key="3">
    <source>
        <dbReference type="SAM" id="Coils"/>
    </source>
</evidence>
<feature type="compositionally biased region" description="Low complexity" evidence="4">
    <location>
        <begin position="899"/>
        <end position="911"/>
    </location>
</feature>
<keyword evidence="2 3" id="KW-0175">Coiled coil</keyword>
<feature type="compositionally biased region" description="Basic and acidic residues" evidence="4">
    <location>
        <begin position="649"/>
        <end position="662"/>
    </location>
</feature>
<dbReference type="PANTHER" id="PTHR12784:SF28">
    <property type="entry name" value="PROTEIN SICKIE"/>
    <property type="match status" value="1"/>
</dbReference>
<reference evidence="7" key="1">
    <citation type="submission" date="2025-08" db="UniProtKB">
        <authorList>
            <consortium name="RefSeq"/>
        </authorList>
    </citation>
    <scope>IDENTIFICATION</scope>
</reference>
<feature type="compositionally biased region" description="Polar residues" evidence="4">
    <location>
        <begin position="844"/>
        <end position="858"/>
    </location>
</feature>
<dbReference type="Pfam" id="PF00004">
    <property type="entry name" value="AAA"/>
    <property type="match status" value="1"/>
</dbReference>
<accession>A0A8B8A2P5</accession>
<dbReference type="GO" id="GO:0005524">
    <property type="term" value="F:ATP binding"/>
    <property type="evidence" value="ECO:0007669"/>
    <property type="project" value="InterPro"/>
</dbReference>
<feature type="compositionally biased region" description="Polar residues" evidence="4">
    <location>
        <begin position="1682"/>
        <end position="1693"/>
    </location>
</feature>
<feature type="compositionally biased region" description="Low complexity" evidence="4">
    <location>
        <begin position="2160"/>
        <end position="2180"/>
    </location>
</feature>
<feature type="region of interest" description="Disordered" evidence="4">
    <location>
        <begin position="1682"/>
        <end position="1737"/>
    </location>
</feature>
<feature type="compositionally biased region" description="Low complexity" evidence="4">
    <location>
        <begin position="601"/>
        <end position="620"/>
    </location>
</feature>
<dbReference type="Pfam" id="PF23092">
    <property type="entry name" value="Ubiquitin_6"/>
    <property type="match status" value="1"/>
</dbReference>
<evidence type="ECO:0000313" key="6">
    <source>
        <dbReference type="Proteomes" id="UP000694845"/>
    </source>
</evidence>
<dbReference type="Pfam" id="PF25408">
    <property type="entry name" value="AAA_lid_NAV1"/>
    <property type="match status" value="1"/>
</dbReference>
<feature type="compositionally biased region" description="Polar residues" evidence="4">
    <location>
        <begin position="701"/>
        <end position="732"/>
    </location>
</feature>
<feature type="compositionally biased region" description="Basic and acidic residues" evidence="4">
    <location>
        <begin position="47"/>
        <end position="56"/>
    </location>
</feature>
<proteinExistence type="inferred from homology"/>
<protein>
    <submittedName>
        <fullName evidence="7">Neuron navigator 2-like isoform X1</fullName>
    </submittedName>
</protein>
<dbReference type="CDD" id="cd21212">
    <property type="entry name" value="CH_NAV2-like"/>
    <property type="match status" value="1"/>
</dbReference>
<feature type="compositionally biased region" description="Low complexity" evidence="4">
    <location>
        <begin position="1381"/>
        <end position="1391"/>
    </location>
</feature>
<feature type="compositionally biased region" description="Polar residues" evidence="4">
    <location>
        <begin position="1586"/>
        <end position="1597"/>
    </location>
</feature>
<dbReference type="OrthoDB" id="2161974at2759"/>
<evidence type="ECO:0000256" key="2">
    <source>
        <dbReference type="ARBA" id="ARBA00023054"/>
    </source>
</evidence>
<dbReference type="GeneID" id="110991118"/>
<dbReference type="Gene3D" id="1.10.418.10">
    <property type="entry name" value="Calponin-like domain"/>
    <property type="match status" value="1"/>
</dbReference>
<evidence type="ECO:0000256" key="4">
    <source>
        <dbReference type="SAM" id="MobiDB-lite"/>
    </source>
</evidence>
<sequence>MSKAGPKGKSNIAKPVKSGLPRSVGAKGTSAQHAASAHAQPGSSARPTDDQHTPSEQRKIYTDWANHFLEKAGRKNLIADLQVDITNGVLLAQVIEAVIDEKVADINPGPRTANQMIENIDKCLHCLSARGVNTQGLLAKDIREGNLKAVLGLFFALSRFKQQLQQQQQQQRQASQQARPHAAHGRHTTTTAGGAAQHKVQYSSSSTTAASQQRQQQLQTRQLAASTTQAGQKRQTVPSQKQPGNLQSQSSVQRQTATKPQANPRSASQGRPPASKSSHSTTPSPYQAGSKAQGRPGGTSSQLGAQQRKQGSSTTSLASSRLERMRATSQKSNSSSHRNSSSSDMSSRIPTFSKGSRPTAGSGISQRGQLEKGRVPSASPAPTQQGAIQINATTTSSQGSSLPNGASPSSNLQPPTRTASQIRPPSTTATKASSSSQPKQTHKQQQPKQRQTAAAAQQQQELQHQSQLPQQQPPSSQQELQLQSQQTPKSPNKSSMLTKLKFFGKEHAGKDPHGTPKSKGAGGKPAVNGNNSSSSESSASTAAPQPARDASGSRSRTPAQERSALPPDKSRTGSGLKKHGSNSSIGTTASNTSSSGVGPATSTGGQSTVSSPGSSLGSSSPKNALKAVAQKTIGRAFGGSKTKPPSKLQSRELGKPSSKDGSDLGVRGEPVGATDNHKSESTRNSDTCSKPAVKSKLSPPGSKTSSSKQQIPGSTAKTKLPVANQSPSQGSLQMPPPSRNLTKSNSSAASQKTGLKTPTSYQTFPKNSNLNDTKQEAKDGNTSFSRGGTYSTFPGPGNSKQRNGDVASKHDKISPDEKPKKQASCKPKSSSRSPDSNRPLPASPSHSASQRSPANTATVAPFNYVGSRPMSKESSEMSIASASVSESSIGSTPIQSQTSVSSGNSVSSENSVIHKPREDANDYCTSVYKNDKVVTTFGTPPSQPRSLKGYGDIRPSNMDLTVMNVQHSQSTSRTTKETTFGDSVTTQLRSHRSPTGSSKGTVGGPSPQGSPRSAIATYGASAARLNNLSSLPLQIPSMPVQSEAHYSAYSYRSGGVPQRFVPAPSLTRLYGNSMRRTTSNRSHLSDLQFAEQPILDDGDDLYDEDLGSGYVSDGDILHRNAQLGDIASGYMSEGGGFLYAKRLGTGGSRLKDGMAAVREFLQKTVDLSDEDSIDDSSSISSGISDTIAEISTDENITGSSISCSSSQASCNLLTRDGIKRGRASSDDSRSPGSSARNSCESGKNLEIFGDGGIPINSGKSSPQRRTLDDVRRKNGESSPRRSALSKSILKEATAGGQSPKRNGSGKNGKGTRSDQGKGKRSKGDTCKSDREKGQSNMSGYPERGTLASPTGRTGIPPPPSWQRSLDRIQVRQTQAARHADPSLSPSLPRSRTGGIKYDSGSETLDRRSGARLSQRNKDEQEIPGAHDSRKMASGRAVGMQGFGFRPGASGSATTPGGKTAITPSKSGNFGFPGSSGKSGRVSGSLSGSESAPERSSIRMKSGQRAGQKLGQKTSPTSPPGGSTKADVNSNTELKKNQRNQEKGLLSPTGSEAGKAKLGGSKSGLSSSPSLKQLFGRKPEGAKTPGSAAQDTIISNPHATLAKPGTSPPRHPQTSTPTQFVPMSAARRASANMSADLSLTKTPYSDALRYSGYLSDSYSGARDSGLGSLHAGMMGPYARGNMHPSSLSTLNRSESGSMESLDSNNSSSLSMTSRATSERYGLTSPSSNGPSPHHRAQPDKMLSISSLSGKDAEETAWLRANGYPTTTDGAPPLSPASSTASQPVGQFFAIPGMNQSNSAMVRSNSMSASSYSQAAYGNNPRLRNNSVSLDERQRAALSMGTFCRDQDGELHGSALSLMSQGSSLYGAIHPDDKANEIRRLKRELDREQERVGNLSNQLNTNAHVVAAFEQSLSNMTNRLQQLTSDADQKDSELQELRTKIELLKYTQQAAVAGEHQQQQQQQRNGQPLLGGDPGALLRKQSLGKDSIIFPEVRISRQLSTDSMSSLASMTSMSSFGSAVTDSEVTDGKKNGKKKKHWISSGDKLRSSFRAAFSRKKKNGTSTDTEDLESNSSFQSGGYPANQQLKSSASTSAIYDAEKSQETINDLKRKLREKESKLTDVKLEALSSQHQLDQMKESMSKMKNELSTLKQENERLQRQVVAQRSLDASSSQASLNSLGSSKRLSRDSLDRHRLSMNSDHGSLDILLDDNSGMTNNSQRIIVTVAVNSLPEAVKQAENVMPKQQEVFIGTIGISSKTNWDTLDSVVKRIFKEYVLRIDPVTNIGLSAESVHSYVVGEITRTKDSDPPELLPCGYLVGDNTSIQIHVKGVQQNSCDRLVFETLIPKPILQRYISLLLEHRRIILCGPSGTGKTFLAQRLADHIVQRSGKESSESTIAIFNVDHKSSKELKQYLTNVADQCETGSADLPSVIILDNLHHVGSLGDIFNGFLSYKYHKCPFIIGTMNQATCSSTNLQLHHNFRWVLCANHMEPVKGFLGRFLRRKLVEKEIRENVRNNDLNKIIDWIPKVWQHLNKFLESHSSSDVTIGPRLFLSCPVDLAGSQVWFTDLWNYSIVPYLLEAVREGLQLYGRKASWEDPAEWVIDSYPWQPTSSQDWPSLLRLRPEDVGFDGYTMHTGVKGQQSGQSDAEGDPLFNMLMRLQEAANLSGAQSCDSDTNSIDSVGMSTEDIQKTVEIAV</sequence>
<dbReference type="CDD" id="cd00009">
    <property type="entry name" value="AAA"/>
    <property type="match status" value="1"/>
</dbReference>
<feature type="compositionally biased region" description="Low complexity" evidence="4">
    <location>
        <begin position="876"/>
        <end position="891"/>
    </location>
</feature>
<dbReference type="RefSeq" id="XP_022111988.1">
    <property type="nucleotide sequence ID" value="XM_022256296.1"/>
</dbReference>
<feature type="compositionally biased region" description="Basic and acidic residues" evidence="4">
    <location>
        <begin position="1265"/>
        <end position="1279"/>
    </location>
</feature>
<dbReference type="GO" id="GO:0022008">
    <property type="term" value="P:neurogenesis"/>
    <property type="evidence" value="ECO:0007669"/>
    <property type="project" value="InterPro"/>
</dbReference>
<feature type="compositionally biased region" description="Polar residues" evidence="4">
    <location>
        <begin position="967"/>
        <end position="1000"/>
    </location>
</feature>
<evidence type="ECO:0000259" key="5">
    <source>
        <dbReference type="PROSITE" id="PS50021"/>
    </source>
</evidence>
<feature type="compositionally biased region" description="Polar residues" evidence="4">
    <location>
        <begin position="780"/>
        <end position="792"/>
    </location>
</feature>
<feature type="compositionally biased region" description="Low complexity" evidence="4">
    <location>
        <begin position="1694"/>
        <end position="1714"/>
    </location>
</feature>
<feature type="compositionally biased region" description="Polar residues" evidence="4">
    <location>
        <begin position="581"/>
        <end position="596"/>
    </location>
</feature>
<gene>
    <name evidence="7" type="primary">LOC110991118</name>
</gene>
<dbReference type="InterPro" id="IPR003593">
    <property type="entry name" value="AAA+_ATPase"/>
</dbReference>
<feature type="compositionally biased region" description="Basic and acidic residues" evidence="4">
    <location>
        <begin position="1216"/>
        <end position="1229"/>
    </location>
</feature>
<feature type="compositionally biased region" description="Polar residues" evidence="4">
    <location>
        <begin position="2068"/>
        <end position="2091"/>
    </location>
</feature>
<dbReference type="GO" id="GO:0016887">
    <property type="term" value="F:ATP hydrolysis activity"/>
    <property type="evidence" value="ECO:0007669"/>
    <property type="project" value="InterPro"/>
</dbReference>
<dbReference type="InterPro" id="IPR036872">
    <property type="entry name" value="CH_dom_sf"/>
</dbReference>
<feature type="compositionally biased region" description="Basic and acidic residues" evidence="4">
    <location>
        <begin position="503"/>
        <end position="514"/>
    </location>
</feature>
<feature type="compositionally biased region" description="Polar residues" evidence="4">
    <location>
        <begin position="827"/>
        <end position="836"/>
    </location>
</feature>
<feature type="compositionally biased region" description="Basic and acidic residues" evidence="4">
    <location>
        <begin position="807"/>
        <end position="820"/>
    </location>
</feature>
<dbReference type="PROSITE" id="PS50021">
    <property type="entry name" value="CH"/>
    <property type="match status" value="1"/>
</dbReference>
<feature type="region of interest" description="Disordered" evidence="4">
    <location>
        <begin position="1"/>
        <end position="56"/>
    </location>
</feature>
<feature type="coiled-coil region" evidence="3">
    <location>
        <begin position="1876"/>
        <end position="1945"/>
    </location>
</feature>
<feature type="compositionally biased region" description="Basic and acidic residues" evidence="4">
    <location>
        <begin position="1532"/>
        <end position="1541"/>
    </location>
</feature>
<dbReference type="Pfam" id="PF00307">
    <property type="entry name" value="CH"/>
    <property type="match status" value="1"/>
</dbReference>
<feature type="region of interest" description="Disordered" evidence="4">
    <location>
        <begin position="166"/>
        <end position="920"/>
    </location>
</feature>
<feature type="compositionally biased region" description="Polar residues" evidence="4">
    <location>
        <begin position="1450"/>
        <end position="1467"/>
    </location>
</feature>
<feature type="region of interest" description="Disordered" evidence="4">
    <location>
        <begin position="1216"/>
        <end position="1617"/>
    </location>
</feature>
<feature type="compositionally biased region" description="Low complexity" evidence="4">
    <location>
        <begin position="329"/>
        <end position="347"/>
    </location>
</feature>
<feature type="compositionally biased region" description="Low complexity" evidence="4">
    <location>
        <begin position="425"/>
        <end position="489"/>
    </location>
</feature>
<dbReference type="InterPro" id="IPR039041">
    <property type="entry name" value="Nav/unc-53"/>
</dbReference>
<feature type="compositionally biased region" description="Polar residues" evidence="4">
    <location>
        <begin position="298"/>
        <end position="319"/>
    </location>
</feature>
<name>A0A8B8A2P5_ACAPL</name>
<dbReference type="SUPFAM" id="SSF47576">
    <property type="entry name" value="Calponin-homology domain, CH-domain"/>
    <property type="match status" value="1"/>
</dbReference>
<evidence type="ECO:0000256" key="1">
    <source>
        <dbReference type="ARBA" id="ARBA00006255"/>
    </source>
</evidence>
<comment type="similarity">
    <text evidence="1">Belongs to the Nav/unc-53 family.</text>
</comment>
<feature type="compositionally biased region" description="Polar residues" evidence="4">
    <location>
        <begin position="231"/>
        <end position="287"/>
    </location>
</feature>
<feature type="region of interest" description="Disordered" evidence="4">
    <location>
        <begin position="2013"/>
        <end position="2091"/>
    </location>
</feature>
<feature type="region of interest" description="Disordered" evidence="4">
    <location>
        <begin position="967"/>
        <end position="1014"/>
    </location>
</feature>
<feature type="compositionally biased region" description="Basic and acidic residues" evidence="4">
    <location>
        <begin position="1311"/>
        <end position="1333"/>
    </location>
</feature>
<dbReference type="FunFam" id="3.40.50.300:FF:000316">
    <property type="entry name" value="Putative neuron navigator 3"/>
    <property type="match status" value="1"/>
</dbReference>
<dbReference type="KEGG" id="aplc:110991118"/>
<dbReference type="PANTHER" id="PTHR12784">
    <property type="entry name" value="STEERIN"/>
    <property type="match status" value="1"/>
</dbReference>
<feature type="compositionally biased region" description="Low complexity" evidence="4">
    <location>
        <begin position="203"/>
        <end position="230"/>
    </location>
</feature>
<feature type="compositionally biased region" description="Low complexity" evidence="4">
    <location>
        <begin position="1555"/>
        <end position="1573"/>
    </location>
</feature>
<dbReference type="SUPFAM" id="SSF52540">
    <property type="entry name" value="P-loop containing nucleoside triphosphate hydrolases"/>
    <property type="match status" value="1"/>
</dbReference>
<feature type="compositionally biased region" description="Low complexity" evidence="4">
    <location>
        <begin position="532"/>
        <end position="543"/>
    </location>
</feature>
<dbReference type="SMART" id="SM00382">
    <property type="entry name" value="AAA"/>
    <property type="match status" value="1"/>
</dbReference>
<evidence type="ECO:0000313" key="7">
    <source>
        <dbReference type="RefSeq" id="XP_022111988.1"/>
    </source>
</evidence>
<keyword evidence="6" id="KW-1185">Reference proteome</keyword>